<dbReference type="InterPro" id="IPR002510">
    <property type="entry name" value="Metalloprtase-TldD/E_N"/>
</dbReference>
<dbReference type="AlphaFoldDB" id="A0A2G6K9U4"/>
<evidence type="ECO:0000259" key="3">
    <source>
        <dbReference type="Pfam" id="PF19289"/>
    </source>
</evidence>
<dbReference type="Pfam" id="PF19290">
    <property type="entry name" value="PmbA_TldD_2nd"/>
    <property type="match status" value="1"/>
</dbReference>
<evidence type="ECO:0000313" key="6">
    <source>
        <dbReference type="Proteomes" id="UP000230821"/>
    </source>
</evidence>
<evidence type="ECO:0000313" key="5">
    <source>
        <dbReference type="EMBL" id="PIE32431.1"/>
    </source>
</evidence>
<feature type="domain" description="Metalloprotease TldD/E N-terminal" evidence="2">
    <location>
        <begin position="30"/>
        <end position="87"/>
    </location>
</feature>
<dbReference type="Pfam" id="PF01523">
    <property type="entry name" value="PmbA_TldD_1st"/>
    <property type="match status" value="1"/>
</dbReference>
<sequence>MIEKQNIQQIIRKVLDFSTADETEVILDFQTEALTRFANNAIHQNVAEESHSLQIRAIIGHKTGTATTNLFDDESLKRAAGTAVSIAQLQQDDPELLPLPEHQNYAELSEPYIQETLDFSPMERAERVRRIVEACDNQGLSAAGAFSTGGGTFAIANSKGVFACQSSSNAALSLTVQASDSSGWVEGVDKDVREIDVPGLTDIAIEKAVASQNPIDAEPGEYTVILEPAAVSTLIEFMSVLGFNAQRYQEGRSFLTGKLGTQIVGNNITLTDNAFDPRLNGFAFDFEGMPKQAVTLIEQGVASHLVHSRKTGQKADMQTTGHALPLSSGGGALPFHLILQGGNSSIEEMIASTDKGIYVTHFHYTNVVNPMEAIITGMTRDGTFLIENGKIAHGIKNLRFTESIVKALSHVELLSPTQTKCCGRALGCMLVPAMKISNFTFSSGTKF</sequence>
<evidence type="ECO:0000259" key="2">
    <source>
        <dbReference type="Pfam" id="PF01523"/>
    </source>
</evidence>
<dbReference type="InterPro" id="IPR045569">
    <property type="entry name" value="Metalloprtase-TldD/E_C"/>
</dbReference>
<dbReference type="Pfam" id="PF19289">
    <property type="entry name" value="PmbA_TldD_3rd"/>
    <property type="match status" value="1"/>
</dbReference>
<dbReference type="InterPro" id="IPR036059">
    <property type="entry name" value="TldD/PmbA_sf"/>
</dbReference>
<dbReference type="Proteomes" id="UP000230821">
    <property type="component" value="Unassembled WGS sequence"/>
</dbReference>
<comment type="similarity">
    <text evidence="1">Belongs to the peptidase U62 family.</text>
</comment>
<feature type="domain" description="Metalloprotease TldD/E central" evidence="4">
    <location>
        <begin position="122"/>
        <end position="211"/>
    </location>
</feature>
<protein>
    <recommendedName>
        <fullName evidence="7">TldD/PmbA family protein</fullName>
    </recommendedName>
</protein>
<gene>
    <name evidence="5" type="ORF">CSA56_15595</name>
</gene>
<dbReference type="SUPFAM" id="SSF111283">
    <property type="entry name" value="Putative modulator of DNA gyrase, PmbA/TldD"/>
    <property type="match status" value="1"/>
</dbReference>
<dbReference type="GO" id="GO:0008237">
    <property type="term" value="F:metallopeptidase activity"/>
    <property type="evidence" value="ECO:0007669"/>
    <property type="project" value="InterPro"/>
</dbReference>
<evidence type="ECO:0008006" key="7">
    <source>
        <dbReference type="Google" id="ProtNLM"/>
    </source>
</evidence>
<dbReference type="InterPro" id="IPR045570">
    <property type="entry name" value="Metalloprtase-TldD/E_cen_dom"/>
</dbReference>
<comment type="caution">
    <text evidence="5">The sequence shown here is derived from an EMBL/GenBank/DDBJ whole genome shotgun (WGS) entry which is preliminary data.</text>
</comment>
<evidence type="ECO:0000259" key="4">
    <source>
        <dbReference type="Pfam" id="PF19290"/>
    </source>
</evidence>
<feature type="domain" description="Metalloprotease TldD/E C-terminal" evidence="3">
    <location>
        <begin position="219"/>
        <end position="442"/>
    </location>
</feature>
<accession>A0A2G6K9U4</accession>
<dbReference type="InterPro" id="IPR035068">
    <property type="entry name" value="TldD/PmbA_N"/>
</dbReference>
<dbReference type="GO" id="GO:0006508">
    <property type="term" value="P:proteolysis"/>
    <property type="evidence" value="ECO:0007669"/>
    <property type="project" value="InterPro"/>
</dbReference>
<dbReference type="Gene3D" id="3.30.2290.10">
    <property type="entry name" value="PmbA/TldD superfamily"/>
    <property type="match status" value="1"/>
</dbReference>
<name>A0A2G6K9U4_9BACT</name>
<dbReference type="EMBL" id="PDSK01000114">
    <property type="protein sequence ID" value="PIE32431.1"/>
    <property type="molecule type" value="Genomic_DNA"/>
</dbReference>
<reference evidence="5 6" key="1">
    <citation type="submission" date="2017-10" db="EMBL/GenBank/DDBJ databases">
        <title>Novel microbial diversity and functional potential in the marine mammal oral microbiome.</title>
        <authorList>
            <person name="Dudek N.K."/>
            <person name="Sun C.L."/>
            <person name="Burstein D."/>
            <person name="Kantor R.S."/>
            <person name="Aliaga Goltsman D.S."/>
            <person name="Bik E.M."/>
            <person name="Thomas B.C."/>
            <person name="Banfield J.F."/>
            <person name="Relman D.A."/>
        </authorList>
    </citation>
    <scope>NUCLEOTIDE SEQUENCE [LARGE SCALE GENOMIC DNA]</scope>
    <source>
        <strain evidence="5">DOLJORAL78_47_16</strain>
    </source>
</reference>
<organism evidence="5 6">
    <name type="scientific">candidate division KSB3 bacterium</name>
    <dbReference type="NCBI Taxonomy" id="2044937"/>
    <lineage>
        <taxon>Bacteria</taxon>
        <taxon>candidate division KSB3</taxon>
    </lineage>
</organism>
<evidence type="ECO:0000256" key="1">
    <source>
        <dbReference type="ARBA" id="ARBA00005836"/>
    </source>
</evidence>
<proteinExistence type="inferred from homology"/>
<dbReference type="PANTHER" id="PTHR43666:SF1">
    <property type="entry name" value="CONSERVED PROTEIN"/>
    <property type="match status" value="1"/>
</dbReference>
<dbReference type="PANTHER" id="PTHR43666">
    <property type="entry name" value="TLDD PROTEIN"/>
    <property type="match status" value="1"/>
</dbReference>